<dbReference type="InterPro" id="IPR055687">
    <property type="entry name" value="DUF7263"/>
</dbReference>
<evidence type="ECO:0000313" key="1">
    <source>
        <dbReference type="EMBL" id="CAJ51460.1"/>
    </source>
</evidence>
<dbReference type="eggNOG" id="arCOG03933">
    <property type="taxonomic scope" value="Archaea"/>
</dbReference>
<dbReference type="GeneID" id="4192255"/>
<gene>
    <name evidence="1" type="ordered locus">HQ_1332A</name>
</gene>
<protein>
    <submittedName>
        <fullName evidence="1">Uncharacterized protein</fullName>
    </submittedName>
</protein>
<sequence>MNARAQANLVSFAAAVVLISVVTVAGVVVAEEALSDVAGQSQNERVASVTATYLVSDSAPHTHRHGVLHASAIESLTITNLTTAVPSLAGRSARVSIHDTPIIDRGTPTKSLIRRRVLIESYTTRSHDIVLANVSGSESSNISIPEHLGDVTVSILPTTNRTVQTIRADGRIVRHNPAGLSVQKHHISSSRHPLNLSIVSTGNTSGKLLIAWQTADTTLAWVEVRVGE</sequence>
<accession>Q18KI8</accession>
<keyword evidence="2" id="KW-1185">Reference proteome</keyword>
<dbReference type="HOGENOM" id="CLU_105709_0_0_2"/>
<dbReference type="EMBL" id="AM180088">
    <property type="protein sequence ID" value="CAJ51460.1"/>
    <property type="molecule type" value="Genomic_DNA"/>
</dbReference>
<dbReference type="Proteomes" id="UP000001975">
    <property type="component" value="Chromosome"/>
</dbReference>
<dbReference type="KEGG" id="hwa:HQ_1332A"/>
<reference evidence="1 2" key="1">
    <citation type="journal article" date="2006" name="BMC Genomics">
        <title>The genome of the square archaeon Haloquadratum walsbyi: life at the limits of water activity.</title>
        <authorList>
            <person name="Bolhuis H.H."/>
            <person name="Palm P.P."/>
            <person name="Wende A.W."/>
            <person name="Falb M.M."/>
            <person name="Rampp M.M."/>
            <person name="Rodriguez-Valera F.F."/>
            <person name="Pfeiffer F.F."/>
            <person name="Oesterhelt D.D."/>
        </authorList>
    </citation>
    <scope>NUCLEOTIDE SEQUENCE [LARGE SCALE GENOMIC DNA]</scope>
    <source>
        <strain evidence="2">DSM 16790 / HBSQ001</strain>
    </source>
</reference>
<dbReference type="AlphaFoldDB" id="Q18KI8"/>
<evidence type="ECO:0000313" key="2">
    <source>
        <dbReference type="Proteomes" id="UP000001975"/>
    </source>
</evidence>
<dbReference type="STRING" id="362976.HQ_1332A"/>
<name>Q18KI8_HALWD</name>
<proteinExistence type="predicted"/>
<dbReference type="RefSeq" id="WP_011570618.1">
    <property type="nucleotide sequence ID" value="NC_008212.1"/>
</dbReference>
<organism evidence="1 2">
    <name type="scientific">Haloquadratum walsbyi (strain DSM 16790 / HBSQ001)</name>
    <dbReference type="NCBI Taxonomy" id="362976"/>
    <lineage>
        <taxon>Archaea</taxon>
        <taxon>Methanobacteriati</taxon>
        <taxon>Methanobacteriota</taxon>
        <taxon>Stenosarchaea group</taxon>
        <taxon>Halobacteria</taxon>
        <taxon>Halobacteriales</taxon>
        <taxon>Haloferacaceae</taxon>
        <taxon>Haloquadratum</taxon>
    </lineage>
</organism>
<dbReference type="Pfam" id="PF23924">
    <property type="entry name" value="DUF7263"/>
    <property type="match status" value="1"/>
</dbReference>